<organism evidence="1 2">
    <name type="scientific">Pseudanabaena biceps PCC 7429</name>
    <dbReference type="NCBI Taxonomy" id="927668"/>
    <lineage>
        <taxon>Bacteria</taxon>
        <taxon>Bacillati</taxon>
        <taxon>Cyanobacteriota</taxon>
        <taxon>Cyanophyceae</taxon>
        <taxon>Pseudanabaenales</taxon>
        <taxon>Pseudanabaenaceae</taxon>
        <taxon>Pseudanabaena</taxon>
    </lineage>
</organism>
<name>L8N6J5_9CYAN</name>
<dbReference type="Proteomes" id="UP000011201">
    <property type="component" value="Unassembled WGS sequence"/>
</dbReference>
<evidence type="ECO:0000313" key="2">
    <source>
        <dbReference type="Proteomes" id="UP000011201"/>
    </source>
</evidence>
<comment type="caution">
    <text evidence="1">The sequence shown here is derived from an EMBL/GenBank/DDBJ whole genome shotgun (WGS) entry which is preliminary data.</text>
</comment>
<evidence type="ECO:0000313" key="1">
    <source>
        <dbReference type="EMBL" id="ELS34749.1"/>
    </source>
</evidence>
<dbReference type="EMBL" id="ALWB01000003">
    <property type="protein sequence ID" value="ELS34749.1"/>
    <property type="molecule type" value="Genomic_DNA"/>
</dbReference>
<reference evidence="1 2" key="1">
    <citation type="journal article" date="2013" name="Proc. Natl. Acad. Sci. U.S.A.">
        <title>Improving the coverage of the cyanobacterial phylum using diversity-driven genome sequencing.</title>
        <authorList>
            <person name="Shih P.M."/>
            <person name="Wu D."/>
            <person name="Latifi A."/>
            <person name="Axen S.D."/>
            <person name="Fewer D.P."/>
            <person name="Talla E."/>
            <person name="Calteau A."/>
            <person name="Cai F."/>
            <person name="Tandeau de Marsac N."/>
            <person name="Rippka R."/>
            <person name="Herdman M."/>
            <person name="Sivonen K."/>
            <person name="Coursin T."/>
            <person name="Laurent T."/>
            <person name="Goodwin L."/>
            <person name="Nolan M."/>
            <person name="Davenport K.W."/>
            <person name="Han C.S."/>
            <person name="Rubin E.M."/>
            <person name="Eisen J.A."/>
            <person name="Woyke T."/>
            <person name="Gugger M."/>
            <person name="Kerfeld C.A."/>
        </authorList>
    </citation>
    <scope>NUCLEOTIDE SEQUENCE [LARGE SCALE GENOMIC DNA]</scope>
    <source>
        <strain evidence="1 2">PCC 7429</strain>
    </source>
</reference>
<sequence>MSYHETVLHLANARYKIAIALATIRKLGVADLDLK</sequence>
<keyword evidence="2" id="KW-1185">Reference proteome</keyword>
<proteinExistence type="predicted"/>
<gene>
    <name evidence="1" type="ORF">Pse7429DRAFT_0378</name>
</gene>
<protein>
    <submittedName>
        <fullName evidence="1">Uncharacterized protein</fullName>
    </submittedName>
</protein>
<accession>L8N6J5</accession>
<dbReference type="AlphaFoldDB" id="L8N6J5"/>